<evidence type="ECO:0000313" key="1">
    <source>
        <dbReference type="Proteomes" id="UP000694864"/>
    </source>
</evidence>
<dbReference type="SUPFAM" id="SSF50630">
    <property type="entry name" value="Acid proteases"/>
    <property type="match status" value="1"/>
</dbReference>
<keyword evidence="1" id="KW-1185">Reference proteome</keyword>
<dbReference type="InterPro" id="IPR021109">
    <property type="entry name" value="Peptidase_aspartic_dom_sf"/>
</dbReference>
<dbReference type="Gene3D" id="2.40.70.10">
    <property type="entry name" value="Acid Proteases"/>
    <property type="match status" value="1"/>
</dbReference>
<reference evidence="2" key="2">
    <citation type="submission" date="2025-08" db="UniProtKB">
        <authorList>
            <consortium name="RefSeq"/>
        </authorList>
    </citation>
    <scope>IDENTIFICATION</scope>
    <source>
        <tissue evidence="2">Leaf</tissue>
    </source>
</reference>
<name>A0ABM0X4U5_CAMSA</name>
<organism evidence="1 2">
    <name type="scientific">Camelina sativa</name>
    <name type="common">False flax</name>
    <name type="synonym">Myagrum sativum</name>
    <dbReference type="NCBI Taxonomy" id="90675"/>
    <lineage>
        <taxon>Eukaryota</taxon>
        <taxon>Viridiplantae</taxon>
        <taxon>Streptophyta</taxon>
        <taxon>Embryophyta</taxon>
        <taxon>Tracheophyta</taxon>
        <taxon>Spermatophyta</taxon>
        <taxon>Magnoliopsida</taxon>
        <taxon>eudicotyledons</taxon>
        <taxon>Gunneridae</taxon>
        <taxon>Pentapetalae</taxon>
        <taxon>rosids</taxon>
        <taxon>malvids</taxon>
        <taxon>Brassicales</taxon>
        <taxon>Brassicaceae</taxon>
        <taxon>Camelineae</taxon>
        <taxon>Camelina</taxon>
    </lineage>
</organism>
<dbReference type="GeneID" id="104759486"/>
<sequence length="200" mass="21856">MILGPPEDCADSVRALKNRARQVCALKTGPSKPSLCSDPISFTSEDAKGIKHPHSDPLVIEVSMGDFDVERVLIDTGSTVNVLYWQTLEKMGVTPDQLKPETRTLTGYDGVAKMSMGDVKLQVRAGGVTRKTKFAVVDAPPIYNAILGVPWIYVMQAVPSTYHLCLKFPTTTGICTLYGDQRVARVCSVIEKKQRKTEAA</sequence>
<reference evidence="1" key="1">
    <citation type="journal article" date="2014" name="Nat. Commun.">
        <title>The emerging biofuel crop Camelina sativa retains a highly undifferentiated hexaploid genome structure.</title>
        <authorList>
            <person name="Kagale S."/>
            <person name="Koh C."/>
            <person name="Nixon J."/>
            <person name="Bollina V."/>
            <person name="Clarke W.E."/>
            <person name="Tuteja R."/>
            <person name="Spillane C."/>
            <person name="Robinson S.J."/>
            <person name="Links M.G."/>
            <person name="Clarke C."/>
            <person name="Higgins E.E."/>
            <person name="Huebert T."/>
            <person name="Sharpe A.G."/>
            <person name="Parkin I.A."/>
        </authorList>
    </citation>
    <scope>NUCLEOTIDE SEQUENCE [LARGE SCALE GENOMIC DNA]</scope>
    <source>
        <strain evidence="1">cv. DH55</strain>
    </source>
</reference>
<dbReference type="Proteomes" id="UP000694864">
    <property type="component" value="Chromosome 17"/>
</dbReference>
<accession>A0ABM0X4U5</accession>
<dbReference type="PANTHER" id="PTHR33240">
    <property type="entry name" value="OS08G0508500 PROTEIN"/>
    <property type="match status" value="1"/>
</dbReference>
<dbReference type="CDD" id="cd00303">
    <property type="entry name" value="retropepsin_like"/>
    <property type="match status" value="1"/>
</dbReference>
<dbReference type="Pfam" id="PF13650">
    <property type="entry name" value="Asp_protease_2"/>
    <property type="match status" value="1"/>
</dbReference>
<dbReference type="PANTHER" id="PTHR33240:SF8">
    <property type="entry name" value="OS03G0439900 PROTEIN"/>
    <property type="match status" value="1"/>
</dbReference>
<dbReference type="RefSeq" id="XP_010480707.1">
    <property type="nucleotide sequence ID" value="XM_010482405.1"/>
</dbReference>
<gene>
    <name evidence="2" type="primary">LOC104759486</name>
</gene>
<evidence type="ECO:0000313" key="2">
    <source>
        <dbReference type="RefSeq" id="XP_010480707.1"/>
    </source>
</evidence>
<protein>
    <submittedName>
        <fullName evidence="2">Uncharacterized protein LOC104759486</fullName>
    </submittedName>
</protein>
<proteinExistence type="predicted"/>